<evidence type="ECO:0000259" key="1">
    <source>
        <dbReference type="Pfam" id="PF14655"/>
    </source>
</evidence>
<dbReference type="VEuPathDB" id="TriTrypDB:C3747_33g125"/>
<dbReference type="VEuPathDB" id="TriTrypDB:BCY84_11265"/>
<dbReference type="VEuPathDB" id="TriTrypDB:TcCLB.504171.50"/>
<name>A0A2V2X414_TRYCR</name>
<dbReference type="PANTHER" id="PTHR12472">
    <property type="entry name" value="RAB3-GAP REGULATORY DOMAIN"/>
    <property type="match status" value="1"/>
</dbReference>
<dbReference type="VEuPathDB" id="TriTrypDB:TcCL_ESM01551"/>
<dbReference type="VEuPathDB" id="TriTrypDB:TcCLB.509795.50"/>
<dbReference type="VEuPathDB" id="TriTrypDB:Tc_MARK_3477"/>
<accession>A0A2V2X414</accession>
<dbReference type="VEuPathDB" id="TriTrypDB:TCDM_03493"/>
<dbReference type="OrthoDB" id="2019917at2759"/>
<dbReference type="OMA" id="SQWACEG"/>
<dbReference type="VEuPathDB" id="TriTrypDB:TCDM_03494"/>
<feature type="domain" description="Rab3-GAP regulatory subunit N-terminal" evidence="1">
    <location>
        <begin position="346"/>
        <end position="525"/>
    </location>
</feature>
<protein>
    <recommendedName>
        <fullName evidence="1">Rab3-GAP regulatory subunit N-terminal domain-containing protein</fullName>
    </recommendedName>
</protein>
<dbReference type="VEuPathDB" id="TriTrypDB:TcBrA4_0013360"/>
<evidence type="ECO:0000313" key="3">
    <source>
        <dbReference type="Proteomes" id="UP000246078"/>
    </source>
</evidence>
<dbReference type="EMBL" id="PRFC01000033">
    <property type="protein sequence ID" value="PWV14853.1"/>
    <property type="molecule type" value="Genomic_DNA"/>
</dbReference>
<reference evidence="2 3" key="1">
    <citation type="journal article" date="2018" name="Microb. Genom.">
        <title>Expanding an expanded genome: long-read sequencing of Trypanosoma cruzi.</title>
        <authorList>
            <person name="Berna L."/>
            <person name="Rodriguez M."/>
            <person name="Chiribao M.L."/>
            <person name="Parodi-Talice A."/>
            <person name="Pita S."/>
            <person name="Rijo G."/>
            <person name="Alvarez-Valin F."/>
            <person name="Robello C."/>
        </authorList>
    </citation>
    <scope>NUCLEOTIDE SEQUENCE [LARGE SCALE GENOMIC DNA]</scope>
    <source>
        <strain evidence="2 3">TCC</strain>
    </source>
</reference>
<dbReference type="Pfam" id="PF14655">
    <property type="entry name" value="RAB3GAP2_N"/>
    <property type="match status" value="1"/>
</dbReference>
<comment type="caution">
    <text evidence="2">The sequence shown here is derived from an EMBL/GenBank/DDBJ whole genome shotgun (WGS) entry which is preliminary data.</text>
</comment>
<dbReference type="InterPro" id="IPR026059">
    <property type="entry name" value="Rab3GAP2"/>
</dbReference>
<dbReference type="VEuPathDB" id="TriTrypDB:ECC02_000514"/>
<dbReference type="VEuPathDB" id="TriTrypDB:TcG_04198"/>
<evidence type="ECO:0000313" key="2">
    <source>
        <dbReference type="EMBL" id="PWV14853.1"/>
    </source>
</evidence>
<dbReference type="PANTHER" id="PTHR12472:SF0">
    <property type="entry name" value="RAB3 GTPASE-ACTIVATING PROTEIN NON-CATALYTIC SUBUNIT"/>
    <property type="match status" value="1"/>
</dbReference>
<dbReference type="InterPro" id="IPR032839">
    <property type="entry name" value="RAB3GAP_N"/>
</dbReference>
<organism evidence="2 3">
    <name type="scientific">Trypanosoma cruzi</name>
    <dbReference type="NCBI Taxonomy" id="5693"/>
    <lineage>
        <taxon>Eukaryota</taxon>
        <taxon>Discoba</taxon>
        <taxon>Euglenozoa</taxon>
        <taxon>Kinetoplastea</taxon>
        <taxon>Metakinetoplastina</taxon>
        <taxon>Trypanosomatida</taxon>
        <taxon>Trypanosomatidae</taxon>
        <taxon>Trypanosoma</taxon>
        <taxon>Schizotrypanum</taxon>
    </lineage>
</organism>
<dbReference type="VEuPathDB" id="TriTrypDB:TCSYLVIO_004691"/>
<dbReference type="Proteomes" id="UP000246078">
    <property type="component" value="Unassembled WGS sequence"/>
</dbReference>
<gene>
    <name evidence="2" type="ORF">C3747_33g125</name>
</gene>
<sequence>MASLSLRQVGVLKHAEAVSQSFPLCVTYVELMKGAYLFASVNAAKNRCTVEFILDTTNNDTNAAAADSTFTTNTVMMDAKSHSSAASEVVEHETLLENLQSSFRIPKFFQVLEEEGMITAIELACDYRKVEGSREVLPKKKRALESIYVHLFIGTFNGTIFICNALRGTIMALTQFQYHGVFTHSRLEKSQEDETPPTCRNESVVRFVLHGTGPDVRFNANIAQSTASLPIWTLHAVCVVHSRGRAVLLTRNVLDIFLSVAEQRLDGKRPYFLLEWSPDSSISSFPSAGPAAHFASCIESVFIVSEEERYSAVELRTQPITSNSPMGRNIRDAAFFFSNLSDTAAILRNGPQAMESLILCGEAPALSMYTFESTRAAFSARKTVRAVVSVLGGMARRIWQRSSENEDRGAMKPQRLAKRHQQAKDAFFEADIVFNVVQVDPTFQWAACYSESSGRIYLYDLMGGALWRVMKGCRSAKFQWCVATIAGKRMLLLVVHLLLRYAVEVYSIRLGERLAARHVPQGSILLRPESVSSALSILLLTPSREVIRVHVELNAKKEEEIPSSFLFADPSALMNEGESSFKTLREKGYQIMPRDIFISALRLPLPTPVTDERLFSAYRLQMKKLENSVKSKFSPGVSDERCFPIGMDTIVENVPRNITAAQCLNYLELRLACVTNYHRAMMLRGLNDEMRQPGMKSSNLPNNEALFSEEGESHPSLLQAVSAASEMLSSGGFPEFVHFLEDILPSMQRLLAMHKDAPPETNFTQISSIPLDVFLKHFYCGGYKLEFLRDKMWAFENASDAEEDIWAEIGAVFYSSAGRGLGSLLQQLEVFSALGFQTVDVAVISLSWLCCSFAKRPTLASLGSLSDLVFLLKTCNDAAFLTGVEHVPCFTTGISGTNHGGNEACVLLLILCMIIRQHEKPVGHAYYTRYLRLLRQLLAFRAMLHCWKSQLQASITDPGKKCYQRIRICGLLPCEGGDTLSAYCFGIFPTSVARFLCENIMGRDEMKRALGGVDMVELLKLISIRKETFELNVGTSWYKERTWSHAVFSERVLKPILSVTAALMPQSPQERPWIHTATPQEVAGLGLILVVELVLLEWELEPLREEPLAFIQKNLAPDANLFEGSDDLVKSLARRPKGSRSTRDYFNSCHELLKLAQGVLADIVGDASNLESCEKVVEAWSSLLSYDNNALFAHVPLLMRQQLEPLIKLFRTSPEPLVRRIREVSSFLDTIMFFAFTEVGTQLSSIASPSASLSVPWDSMFDAKERMLRLRPDGDFTEFPERQQMETKMQMRSSFLKEFAFMNYRSTYTDGSGERVAQLGEALGLNRIVGDISQLILFDAAARHLCSNTELHRLRNVVASRHLAARIAAADFRIIVASCLKYYNELKRGIPKENRLEIQRVALKIKSMDSAMTEECRSWIQMGDAKKGLETRMGEEVTSRSPLEHEIVACPSWYTLNDIRAVERRVKERLQQPRSPEAFSDFNAVLFTLACVAAEGKTELEGVARQVAAELPAVSSRLANLL</sequence>
<dbReference type="VEuPathDB" id="TriTrypDB:C4B63_14g80"/>
<proteinExistence type="predicted"/>